<dbReference type="EMBL" id="JBBBZM010000012">
    <property type="protein sequence ID" value="KAL0639339.1"/>
    <property type="molecule type" value="Genomic_DNA"/>
</dbReference>
<comment type="caution">
    <text evidence="2">The sequence shown here is derived from an EMBL/GenBank/DDBJ whole genome shotgun (WGS) entry which is preliminary data.</text>
</comment>
<dbReference type="Proteomes" id="UP001447188">
    <property type="component" value="Unassembled WGS sequence"/>
</dbReference>
<proteinExistence type="predicted"/>
<gene>
    <name evidence="2" type="ORF">Q9L58_001565</name>
</gene>
<accession>A0ABR3GTT6</accession>
<feature type="region of interest" description="Disordered" evidence="1">
    <location>
        <begin position="104"/>
        <end position="132"/>
    </location>
</feature>
<protein>
    <submittedName>
        <fullName evidence="2">Uncharacterized protein</fullName>
    </submittedName>
</protein>
<sequence length="302" mass="32432">MIQPAHARNWDSTELPQASCADADPSAFGDHDLKLQKRKPGRKPGCPKRGSCKEHPIEVEVKRNYRKASVGGGKKSGGSKHSFPASTAATAAAPQYGEILGESFQVQKSRNVNPRLSRSSRGGGDRLPQHSQAAMETTGAYYPQSQMSSQLLGAVQLGQIPPMKPPAAFRPFLISGDSPVATAQQCLNNISLGANARFQRGAQYAPNNLGGAVSGPSRFHTNSYFQATPDTTNDHYPSFELGTNSHELPSAGMNSDGWEAPPSGADWLVDSEEEQKIVDGWLEDWESGGLLSDTIEGPLFRN</sequence>
<evidence type="ECO:0000313" key="3">
    <source>
        <dbReference type="Proteomes" id="UP001447188"/>
    </source>
</evidence>
<keyword evidence="3" id="KW-1185">Reference proteome</keyword>
<evidence type="ECO:0000256" key="1">
    <source>
        <dbReference type="SAM" id="MobiDB-lite"/>
    </source>
</evidence>
<feature type="compositionally biased region" description="Basic residues" evidence="1">
    <location>
        <begin position="36"/>
        <end position="46"/>
    </location>
</feature>
<reference evidence="2 3" key="1">
    <citation type="submission" date="2024-02" db="EMBL/GenBank/DDBJ databases">
        <title>Discinaceae phylogenomics.</title>
        <authorList>
            <person name="Dirks A.C."/>
            <person name="James T.Y."/>
        </authorList>
    </citation>
    <scope>NUCLEOTIDE SEQUENCE [LARGE SCALE GENOMIC DNA]</scope>
    <source>
        <strain evidence="2 3">ACD0624</strain>
    </source>
</reference>
<feature type="region of interest" description="Disordered" evidence="1">
    <location>
        <begin position="1"/>
        <end position="86"/>
    </location>
</feature>
<organism evidence="2 3">
    <name type="scientific">Discina gigas</name>
    <dbReference type="NCBI Taxonomy" id="1032678"/>
    <lineage>
        <taxon>Eukaryota</taxon>
        <taxon>Fungi</taxon>
        <taxon>Dikarya</taxon>
        <taxon>Ascomycota</taxon>
        <taxon>Pezizomycotina</taxon>
        <taxon>Pezizomycetes</taxon>
        <taxon>Pezizales</taxon>
        <taxon>Discinaceae</taxon>
        <taxon>Discina</taxon>
    </lineage>
</organism>
<feature type="compositionally biased region" description="Basic and acidic residues" evidence="1">
    <location>
        <begin position="51"/>
        <end position="63"/>
    </location>
</feature>
<evidence type="ECO:0000313" key="2">
    <source>
        <dbReference type="EMBL" id="KAL0639339.1"/>
    </source>
</evidence>
<name>A0ABR3GTT6_9PEZI</name>
<feature type="compositionally biased region" description="Polar residues" evidence="1">
    <location>
        <begin position="104"/>
        <end position="114"/>
    </location>
</feature>